<evidence type="ECO:0000313" key="3">
    <source>
        <dbReference type="Proteomes" id="UP000242949"/>
    </source>
</evidence>
<proteinExistence type="predicted"/>
<dbReference type="AlphaFoldDB" id="A0A1G6GII9"/>
<name>A0A1G6GII9_9BACI</name>
<sequence length="176" mass="20338">MQKKRYLSELSYHLRGLPKAEREEVLNQYKETFSQDEALGIDPVDTIIKLGSAKRQAEIELEKHSQQTEEHDTYHTTPLNIPALILLIIVNLIFVAPAVFALAIVSLTFWAISIGFMATPFLTIWQTTLFQMPEIFILLLLFGIGTLLFVSNYYAVRGLFWLGQHYFNWMNQWVKG</sequence>
<feature type="transmembrane region" description="Helical" evidence="1">
    <location>
        <begin position="84"/>
        <end position="115"/>
    </location>
</feature>
<dbReference type="STRING" id="1612202.SAMN05421734_101140"/>
<keyword evidence="1" id="KW-0812">Transmembrane</keyword>
<evidence type="ECO:0000313" key="2">
    <source>
        <dbReference type="EMBL" id="SDB81822.1"/>
    </source>
</evidence>
<evidence type="ECO:0000256" key="1">
    <source>
        <dbReference type="SAM" id="Phobius"/>
    </source>
</evidence>
<gene>
    <name evidence="2" type="ORF">SAMN05421734_101140</name>
</gene>
<dbReference type="RefSeq" id="WP_090791812.1">
    <property type="nucleotide sequence ID" value="NZ_FMYI01000001.1"/>
</dbReference>
<organism evidence="2 3">
    <name type="scientific">Pelagirhabdus alkalitolerans</name>
    <dbReference type="NCBI Taxonomy" id="1612202"/>
    <lineage>
        <taxon>Bacteria</taxon>
        <taxon>Bacillati</taxon>
        <taxon>Bacillota</taxon>
        <taxon>Bacilli</taxon>
        <taxon>Bacillales</taxon>
        <taxon>Bacillaceae</taxon>
        <taxon>Pelagirhabdus</taxon>
    </lineage>
</organism>
<dbReference type="EMBL" id="FMYI01000001">
    <property type="protein sequence ID" value="SDB81822.1"/>
    <property type="molecule type" value="Genomic_DNA"/>
</dbReference>
<dbReference type="Proteomes" id="UP000242949">
    <property type="component" value="Unassembled WGS sequence"/>
</dbReference>
<feature type="transmembrane region" description="Helical" evidence="1">
    <location>
        <begin position="135"/>
        <end position="156"/>
    </location>
</feature>
<keyword evidence="1" id="KW-1133">Transmembrane helix</keyword>
<reference evidence="3" key="1">
    <citation type="submission" date="2016-09" db="EMBL/GenBank/DDBJ databases">
        <authorList>
            <person name="Varghese N."/>
            <person name="Submissions S."/>
        </authorList>
    </citation>
    <scope>NUCLEOTIDE SEQUENCE [LARGE SCALE GENOMIC DNA]</scope>
    <source>
        <strain evidence="3">S5</strain>
    </source>
</reference>
<dbReference type="OrthoDB" id="9804829at2"/>
<keyword evidence="3" id="KW-1185">Reference proteome</keyword>
<keyword evidence="1" id="KW-0472">Membrane</keyword>
<protein>
    <submittedName>
        <fullName evidence="2">Uncharacterized membrane protein</fullName>
    </submittedName>
</protein>
<dbReference type="Pfam" id="PF22564">
    <property type="entry name" value="HAAS"/>
    <property type="match status" value="1"/>
</dbReference>
<accession>A0A1G6GII9</accession>